<reference evidence="10 11" key="1">
    <citation type="submission" date="2020-11" db="EMBL/GenBank/DDBJ databases">
        <title>Algicoccus daihaiensis sp.nov., isolated from Daihai Lake in Inner Mongolia.</title>
        <authorList>
            <person name="Kai J."/>
        </authorList>
    </citation>
    <scope>NUCLEOTIDE SEQUENCE [LARGE SCALE GENOMIC DNA]</scope>
    <source>
        <strain evidence="11">f23</strain>
    </source>
</reference>
<evidence type="ECO:0000256" key="3">
    <source>
        <dbReference type="ARBA" id="ARBA00022475"/>
    </source>
</evidence>
<keyword evidence="6 8" id="KW-0472">Membrane</keyword>
<dbReference type="Proteomes" id="UP000831607">
    <property type="component" value="Chromosome"/>
</dbReference>
<feature type="transmembrane region" description="Helical" evidence="8">
    <location>
        <begin position="241"/>
        <end position="265"/>
    </location>
</feature>
<feature type="transmembrane region" description="Helical" evidence="8">
    <location>
        <begin position="6"/>
        <end position="26"/>
    </location>
</feature>
<proteinExistence type="inferred from homology"/>
<keyword evidence="4 7" id="KW-0812">Transmembrane</keyword>
<feature type="transmembrane region" description="Helical" evidence="8">
    <location>
        <begin position="459"/>
        <end position="479"/>
    </location>
</feature>
<organism evidence="10 11">
    <name type="scientific">Orrella daihaiensis</name>
    <dbReference type="NCBI Taxonomy" id="2782176"/>
    <lineage>
        <taxon>Bacteria</taxon>
        <taxon>Pseudomonadati</taxon>
        <taxon>Pseudomonadota</taxon>
        <taxon>Betaproteobacteria</taxon>
        <taxon>Burkholderiales</taxon>
        <taxon>Alcaligenaceae</taxon>
        <taxon>Orrella</taxon>
    </lineage>
</organism>
<feature type="transmembrane region" description="Helical" evidence="8">
    <location>
        <begin position="417"/>
        <end position="438"/>
    </location>
</feature>
<evidence type="ECO:0000313" key="10">
    <source>
        <dbReference type="EMBL" id="UOD50447.1"/>
    </source>
</evidence>
<sequence length="500" mass="53124">MTLLEQLPILVVVVPLFVAPLLAMVASRGRAPWLIATVTSAVTFLIAIGLTAQVLQTGTIYYELGNWPVPFGIGLAIGPFSALMVLIISGASLAALVAGAQSMDSEVGEQHQSLLYSCWLLALAGLIGITVTGDAFNVFVFMEISSLASYVMVANGPNRRALTASFTYLVTGTTGATFYLIGVGYLYMMTGTLNLADMADRLADVSDTLPVLIAGGFLILGLALKAALFPMHAWMPNAYQFAPTPVAVFFAACSTKVALFVMLRFDFVVLLPNLGDQAYFLSSLLIPLCVAAFLVGSAVAIFERDLKRMLGYSSVAQIGYIVLAISLVSSAGITAAVVHFFNHALMKAALFTAVAGIVLRFGSANLDQLAGLGRRMPLTMLGFVIAGLSLIGVPLTAGFISKWYLIQAVLEEPGLGILLTILILTSSLMAVVYIWKVVEVAYFKAPATGSLDDIKREEAPMPILVTLWVLVAANIWFGIDPELPLSLANMEAFDLMGGGR</sequence>
<evidence type="ECO:0000259" key="9">
    <source>
        <dbReference type="Pfam" id="PF00361"/>
    </source>
</evidence>
<dbReference type="InterPro" id="IPR003918">
    <property type="entry name" value="NADH_UbQ_OxRdtase"/>
</dbReference>
<dbReference type="PANTHER" id="PTHR42703:SF1">
    <property type="entry name" value="NA(+)_H(+) ANTIPORTER SUBUNIT D1"/>
    <property type="match status" value="1"/>
</dbReference>
<evidence type="ECO:0000256" key="4">
    <source>
        <dbReference type="ARBA" id="ARBA00022692"/>
    </source>
</evidence>
<name>A0ABY4AJI5_9BURK</name>
<feature type="transmembrane region" description="Helical" evidence="8">
    <location>
        <begin position="378"/>
        <end position="405"/>
    </location>
</feature>
<protein>
    <submittedName>
        <fullName evidence="10">Monovalent cation/H+ antiporter subunit D family protein</fullName>
    </submittedName>
</protein>
<comment type="subcellular location">
    <subcellularLocation>
        <location evidence="1">Cell membrane</location>
        <topology evidence="1">Multi-pass membrane protein</topology>
    </subcellularLocation>
    <subcellularLocation>
        <location evidence="7">Membrane</location>
        <topology evidence="7">Multi-pass membrane protein</topology>
    </subcellularLocation>
</comment>
<feature type="transmembrane region" description="Helical" evidence="8">
    <location>
        <begin position="113"/>
        <end position="129"/>
    </location>
</feature>
<evidence type="ECO:0000256" key="2">
    <source>
        <dbReference type="ARBA" id="ARBA00005346"/>
    </source>
</evidence>
<dbReference type="RefSeq" id="WP_243478851.1">
    <property type="nucleotide sequence ID" value="NZ_CP063982.1"/>
</dbReference>
<dbReference type="Pfam" id="PF00361">
    <property type="entry name" value="Proton_antipo_M"/>
    <property type="match status" value="1"/>
</dbReference>
<dbReference type="PANTHER" id="PTHR42703">
    <property type="entry name" value="NADH DEHYDROGENASE"/>
    <property type="match status" value="1"/>
</dbReference>
<dbReference type="EMBL" id="CP063982">
    <property type="protein sequence ID" value="UOD50447.1"/>
    <property type="molecule type" value="Genomic_DNA"/>
</dbReference>
<evidence type="ECO:0000256" key="5">
    <source>
        <dbReference type="ARBA" id="ARBA00022989"/>
    </source>
</evidence>
<keyword evidence="5 8" id="KW-1133">Transmembrane helix</keyword>
<keyword evidence="3" id="KW-1003">Cell membrane</keyword>
<evidence type="ECO:0000256" key="7">
    <source>
        <dbReference type="RuleBase" id="RU000320"/>
    </source>
</evidence>
<keyword evidence="11" id="KW-1185">Reference proteome</keyword>
<feature type="domain" description="NADH:quinone oxidoreductase/Mrp antiporter transmembrane" evidence="9">
    <location>
        <begin position="134"/>
        <end position="419"/>
    </location>
</feature>
<dbReference type="InterPro" id="IPR001750">
    <property type="entry name" value="ND/Mrp_TM"/>
</dbReference>
<feature type="transmembrane region" description="Helical" evidence="8">
    <location>
        <begin position="314"/>
        <end position="338"/>
    </location>
</feature>
<feature type="transmembrane region" description="Helical" evidence="8">
    <location>
        <begin position="75"/>
        <end position="101"/>
    </location>
</feature>
<dbReference type="PRINTS" id="PR01437">
    <property type="entry name" value="NUOXDRDTASE4"/>
</dbReference>
<feature type="transmembrane region" description="Helical" evidence="8">
    <location>
        <begin position="166"/>
        <end position="188"/>
    </location>
</feature>
<feature type="transmembrane region" description="Helical" evidence="8">
    <location>
        <begin position="277"/>
        <end position="302"/>
    </location>
</feature>
<accession>A0ABY4AJI5</accession>
<dbReference type="InterPro" id="IPR050586">
    <property type="entry name" value="CPA3_Na-H_Antiporter_D"/>
</dbReference>
<evidence type="ECO:0000256" key="8">
    <source>
        <dbReference type="SAM" id="Phobius"/>
    </source>
</evidence>
<comment type="similarity">
    <text evidence="2">Belongs to the CPA3 antiporters (TC 2.A.63) subunit D family.</text>
</comment>
<evidence type="ECO:0000256" key="1">
    <source>
        <dbReference type="ARBA" id="ARBA00004651"/>
    </source>
</evidence>
<gene>
    <name evidence="10" type="ORF">DHf2319_00425</name>
</gene>
<feature type="transmembrane region" description="Helical" evidence="8">
    <location>
        <begin position="208"/>
        <end position="229"/>
    </location>
</feature>
<evidence type="ECO:0000313" key="11">
    <source>
        <dbReference type="Proteomes" id="UP000831607"/>
    </source>
</evidence>
<evidence type="ECO:0000256" key="6">
    <source>
        <dbReference type="ARBA" id="ARBA00023136"/>
    </source>
</evidence>
<feature type="transmembrane region" description="Helical" evidence="8">
    <location>
        <begin position="33"/>
        <end position="55"/>
    </location>
</feature>